<proteinExistence type="predicted"/>
<dbReference type="EMBL" id="CAADFS010000042">
    <property type="protein sequence ID" value="VFK47179.1"/>
    <property type="molecule type" value="Genomic_DNA"/>
</dbReference>
<gene>
    <name evidence="1" type="ORF">BECKTC1821D_GA0114238_104220</name>
    <name evidence="2" type="ORF">BECKTC1821E_GA0114239_109810</name>
</gene>
<dbReference type="EMBL" id="CAADFT010000098">
    <property type="protein sequence ID" value="VFK47949.1"/>
    <property type="molecule type" value="Genomic_DNA"/>
</dbReference>
<protein>
    <submittedName>
        <fullName evidence="2">Uncharacterized conserved protein YbbK, DUF523 family</fullName>
    </submittedName>
</protein>
<dbReference type="PANTHER" id="PTHR30087:SF1">
    <property type="entry name" value="HYPOTHETICAL CYTOSOLIC PROTEIN"/>
    <property type="match status" value="1"/>
</dbReference>
<evidence type="ECO:0000313" key="1">
    <source>
        <dbReference type="EMBL" id="VFK47179.1"/>
    </source>
</evidence>
<dbReference type="AlphaFoldDB" id="A0A450Z2H5"/>
<sequence>MKLCSACLLGIDCVYDGGNNKNEEILRLLRRETLIPVCPEQLGGLPTPRIPAEQRGQRVITKKGIDVTENFRKGARETLRLARLYGAREVILKQRSPSCGVGQIHDGTFSGRVIVGNGITAALLKENGLKVMSEEDLLQP</sequence>
<dbReference type="InterPro" id="IPR007553">
    <property type="entry name" value="2-thiour_desulf"/>
</dbReference>
<organism evidence="2">
    <name type="scientific">Candidatus Kentrum sp. TC</name>
    <dbReference type="NCBI Taxonomy" id="2126339"/>
    <lineage>
        <taxon>Bacteria</taxon>
        <taxon>Pseudomonadati</taxon>
        <taxon>Pseudomonadota</taxon>
        <taxon>Gammaproteobacteria</taxon>
        <taxon>Candidatus Kentrum</taxon>
    </lineage>
</organism>
<evidence type="ECO:0000313" key="2">
    <source>
        <dbReference type="EMBL" id="VFK47949.1"/>
    </source>
</evidence>
<dbReference type="PANTHER" id="PTHR30087">
    <property type="entry name" value="INNER MEMBRANE PROTEIN"/>
    <property type="match status" value="1"/>
</dbReference>
<reference evidence="2" key="1">
    <citation type="submission" date="2019-02" db="EMBL/GenBank/DDBJ databases">
        <authorList>
            <person name="Gruber-Vodicka R. H."/>
            <person name="Seah K. B. B."/>
        </authorList>
    </citation>
    <scope>NUCLEOTIDE SEQUENCE</scope>
    <source>
        <strain evidence="1">BECK_BZ123</strain>
        <strain evidence="2">BECK_BZ125</strain>
    </source>
</reference>
<accession>A0A450Z2H5</accession>
<name>A0A450Z2H5_9GAMM</name>
<dbReference type="Pfam" id="PF04463">
    <property type="entry name" value="2-thiour_desulf"/>
    <property type="match status" value="1"/>
</dbReference>